<dbReference type="AlphaFoldDB" id="A0A8B8GQZ7"/>
<dbReference type="GO" id="GO:0036064">
    <property type="term" value="C:ciliary basal body"/>
    <property type="evidence" value="ECO:0007669"/>
    <property type="project" value="TreeGrafter"/>
</dbReference>
<dbReference type="InterPro" id="IPR004344">
    <property type="entry name" value="TTL/TTLL_fam"/>
</dbReference>
<reference evidence="5" key="1">
    <citation type="submission" date="2025-08" db="UniProtKB">
        <authorList>
            <consortium name="RefSeq"/>
        </authorList>
    </citation>
    <scope>IDENTIFICATION</scope>
    <source>
        <tissue evidence="5">Whole body</tissue>
    </source>
</reference>
<dbReference type="GO" id="GO:0070740">
    <property type="term" value="F:tubulin-glutamic acid ligase activity"/>
    <property type="evidence" value="ECO:0007669"/>
    <property type="project" value="TreeGrafter"/>
</dbReference>
<proteinExistence type="predicted"/>
<name>A0A8B8GQZ7_9HEMI</name>
<gene>
    <name evidence="5" type="primary">LOC112694434</name>
</gene>
<dbReference type="PROSITE" id="PS51221">
    <property type="entry name" value="TTL"/>
    <property type="match status" value="1"/>
</dbReference>
<dbReference type="GO" id="GO:0000226">
    <property type="term" value="P:microtubule cytoskeleton organization"/>
    <property type="evidence" value="ECO:0007669"/>
    <property type="project" value="TreeGrafter"/>
</dbReference>
<dbReference type="GO" id="GO:0015631">
    <property type="term" value="F:tubulin binding"/>
    <property type="evidence" value="ECO:0007669"/>
    <property type="project" value="TreeGrafter"/>
</dbReference>
<protein>
    <submittedName>
        <fullName evidence="5">Tubulin polyglutamylase TTLL6-like</fullName>
    </submittedName>
</protein>
<keyword evidence="1" id="KW-0436">Ligase</keyword>
<evidence type="ECO:0000313" key="4">
    <source>
        <dbReference type="Proteomes" id="UP000694846"/>
    </source>
</evidence>
<dbReference type="PANTHER" id="PTHR12241">
    <property type="entry name" value="TUBULIN POLYGLUTAMYLASE"/>
    <property type="match status" value="1"/>
</dbReference>
<sequence>MDTKKFKNLKNYQKINHFPGMSEICRKDLLARNLNTMMKYFKDDYNFFPQTWHLPSDYAKLQNYMNKHKTNQTYIIKPTAGSRGTGIYLTKYLKNILQFEQMICQLYISNLMLIDGFKFDIRVYTLIASCDPLKIYIYNDGLVRLATVPYKKPTDKNMNNAFMHLTNYSVNKYSDLYVDNEIVGSKRRITTLNSWLSKNGHDVKEMWKKIDDAIIKTIILAYPCVSHNYKTCFSGHFHRHACFEILGFDIILDENCKPYLLEVNRSPDLHTSTAIDKIVKRQLLTDTFKLLQLDKSYKNAAFTEQKWITRQRALKAEKDVFKQRKIDCKLKYEQQSNEWEIQNMGNYRLVFSEKNRSLYEHFFYQNENKLYQTNYRQSLSLVPVIPIQKQLEKEPIKKKSEIIKYTSLGNEQTKQVIDRTNSIKSRIVRTVEGSNSREMIEIMKKKNKKKFPNVESCLYNKYSIKKKCFKSGWQSEDIDQIEENLRLDNNFQRAENVFKLGIKEYIYKAFEKMNNIGEIDRNDYKKYQQKREFFGYKQHTYSIIHINFDKRTYVEEKKIYISE</sequence>
<dbReference type="PANTHER" id="PTHR12241:SF161">
    <property type="entry name" value="TUBULIN POLYGLUTAMYLASE TTLL6"/>
    <property type="match status" value="1"/>
</dbReference>
<dbReference type="GO" id="GO:0005524">
    <property type="term" value="F:ATP binding"/>
    <property type="evidence" value="ECO:0007669"/>
    <property type="project" value="UniProtKB-KW"/>
</dbReference>
<organism evidence="4 5">
    <name type="scientific">Sipha flava</name>
    <name type="common">yellow sugarcane aphid</name>
    <dbReference type="NCBI Taxonomy" id="143950"/>
    <lineage>
        <taxon>Eukaryota</taxon>
        <taxon>Metazoa</taxon>
        <taxon>Ecdysozoa</taxon>
        <taxon>Arthropoda</taxon>
        <taxon>Hexapoda</taxon>
        <taxon>Insecta</taxon>
        <taxon>Pterygota</taxon>
        <taxon>Neoptera</taxon>
        <taxon>Paraneoptera</taxon>
        <taxon>Hemiptera</taxon>
        <taxon>Sternorrhyncha</taxon>
        <taxon>Aphidomorpha</taxon>
        <taxon>Aphidoidea</taxon>
        <taxon>Aphididae</taxon>
        <taxon>Sipha</taxon>
    </lineage>
</organism>
<dbReference type="RefSeq" id="XP_025425684.1">
    <property type="nucleotide sequence ID" value="XM_025569899.1"/>
</dbReference>
<dbReference type="SUPFAM" id="SSF56059">
    <property type="entry name" value="Glutathione synthetase ATP-binding domain-like"/>
    <property type="match status" value="1"/>
</dbReference>
<dbReference type="OrthoDB" id="202825at2759"/>
<dbReference type="Proteomes" id="UP000694846">
    <property type="component" value="Unplaced"/>
</dbReference>
<evidence type="ECO:0000256" key="3">
    <source>
        <dbReference type="ARBA" id="ARBA00022840"/>
    </source>
</evidence>
<evidence type="ECO:0000256" key="2">
    <source>
        <dbReference type="ARBA" id="ARBA00022741"/>
    </source>
</evidence>
<dbReference type="GeneID" id="112694434"/>
<keyword evidence="2" id="KW-0547">Nucleotide-binding</keyword>
<dbReference type="Pfam" id="PF03133">
    <property type="entry name" value="TTL"/>
    <property type="match status" value="1"/>
</dbReference>
<dbReference type="Gene3D" id="3.30.470.20">
    <property type="entry name" value="ATP-grasp fold, B domain"/>
    <property type="match status" value="1"/>
</dbReference>
<evidence type="ECO:0000256" key="1">
    <source>
        <dbReference type="ARBA" id="ARBA00022598"/>
    </source>
</evidence>
<accession>A0A8B8GQZ7</accession>
<keyword evidence="4" id="KW-1185">Reference proteome</keyword>
<keyword evidence="3" id="KW-0067">ATP-binding</keyword>
<evidence type="ECO:0000313" key="5">
    <source>
        <dbReference type="RefSeq" id="XP_025425684.1"/>
    </source>
</evidence>